<sequence>MESRELFSEENWASIFKSNVISCKGLVDQLSDVVLADVIRKALTFNSELADLCGFVSQVRGTIDTALKQLLEVEMEQGTIIELERNYFVNVALITERQLAVVGHLLSGGIISPGKRLKN</sequence>
<evidence type="ECO:0000313" key="1">
    <source>
        <dbReference type="EMBL" id="KAL3747975.1"/>
    </source>
</evidence>
<reference evidence="1 2" key="1">
    <citation type="submission" date="2024-11" db="EMBL/GenBank/DDBJ databases">
        <title>Chromosome-level genome assembly of Eucalyptus globulus Labill. provides insights into its genome evolution.</title>
        <authorList>
            <person name="Li X."/>
        </authorList>
    </citation>
    <scope>NUCLEOTIDE SEQUENCE [LARGE SCALE GENOMIC DNA]</scope>
    <source>
        <strain evidence="1">CL2024</strain>
        <tissue evidence="1">Fresh tender leaves</tissue>
    </source>
</reference>
<protein>
    <submittedName>
        <fullName evidence="1">Uncharacterized protein</fullName>
    </submittedName>
</protein>
<dbReference type="Proteomes" id="UP001634007">
    <property type="component" value="Unassembled WGS sequence"/>
</dbReference>
<dbReference type="AlphaFoldDB" id="A0ABD3LI48"/>
<name>A0ABD3LI48_EUCGL</name>
<accession>A0ABD3LI48</accession>
<comment type="caution">
    <text evidence="1">The sequence shown here is derived from an EMBL/GenBank/DDBJ whole genome shotgun (WGS) entry which is preliminary data.</text>
</comment>
<organism evidence="1 2">
    <name type="scientific">Eucalyptus globulus</name>
    <name type="common">Tasmanian blue gum</name>
    <dbReference type="NCBI Taxonomy" id="34317"/>
    <lineage>
        <taxon>Eukaryota</taxon>
        <taxon>Viridiplantae</taxon>
        <taxon>Streptophyta</taxon>
        <taxon>Embryophyta</taxon>
        <taxon>Tracheophyta</taxon>
        <taxon>Spermatophyta</taxon>
        <taxon>Magnoliopsida</taxon>
        <taxon>eudicotyledons</taxon>
        <taxon>Gunneridae</taxon>
        <taxon>Pentapetalae</taxon>
        <taxon>rosids</taxon>
        <taxon>malvids</taxon>
        <taxon>Myrtales</taxon>
        <taxon>Myrtaceae</taxon>
        <taxon>Myrtoideae</taxon>
        <taxon>Eucalypteae</taxon>
        <taxon>Eucalyptus</taxon>
    </lineage>
</organism>
<keyword evidence="2" id="KW-1185">Reference proteome</keyword>
<evidence type="ECO:0000313" key="2">
    <source>
        <dbReference type="Proteomes" id="UP001634007"/>
    </source>
</evidence>
<gene>
    <name evidence="1" type="ORF">ACJRO7_016746</name>
</gene>
<dbReference type="EMBL" id="JBJKBG010000003">
    <property type="protein sequence ID" value="KAL3747975.1"/>
    <property type="molecule type" value="Genomic_DNA"/>
</dbReference>
<proteinExistence type="predicted"/>